<dbReference type="SUPFAM" id="SSF56112">
    <property type="entry name" value="Protein kinase-like (PK-like)"/>
    <property type="match status" value="1"/>
</dbReference>
<keyword evidence="3" id="KW-1185">Reference proteome</keyword>
<dbReference type="OrthoDB" id="9797603at2"/>
<comment type="caution">
    <text evidence="2">The sequence shown here is derived from an EMBL/GenBank/DDBJ whole genome shotgun (WGS) entry which is preliminary data.</text>
</comment>
<keyword evidence="2" id="KW-0808">Transferase</keyword>
<reference evidence="2 3" key="1">
    <citation type="submission" date="2019-06" db="EMBL/GenBank/DDBJ databases">
        <title>Sequencing the genomes of 1000 actinobacteria strains.</title>
        <authorList>
            <person name="Klenk H.-P."/>
        </authorList>
    </citation>
    <scope>NUCLEOTIDE SEQUENCE [LARGE SCALE GENOMIC DNA]</scope>
    <source>
        <strain evidence="2 3">DSM 102200</strain>
    </source>
</reference>
<evidence type="ECO:0000313" key="2">
    <source>
        <dbReference type="EMBL" id="TQL99628.1"/>
    </source>
</evidence>
<evidence type="ECO:0000259" key="1">
    <source>
        <dbReference type="Pfam" id="PF01636"/>
    </source>
</evidence>
<dbReference type="EMBL" id="VFOZ01000001">
    <property type="protein sequence ID" value="TQL99628.1"/>
    <property type="molecule type" value="Genomic_DNA"/>
</dbReference>
<feature type="domain" description="Aminoglycoside phosphotransferase" evidence="1">
    <location>
        <begin position="34"/>
        <end position="256"/>
    </location>
</feature>
<gene>
    <name evidence="2" type="ORF">FB559_5325</name>
</gene>
<dbReference type="PANTHER" id="PTHR21310:SF42">
    <property type="entry name" value="BIFUNCTIONAL AAC_APH"/>
    <property type="match status" value="1"/>
</dbReference>
<dbReference type="Gene3D" id="3.90.1200.10">
    <property type="match status" value="1"/>
</dbReference>
<dbReference type="InterPro" id="IPR002575">
    <property type="entry name" value="Aminoglycoside_PTrfase"/>
</dbReference>
<accession>A0A543CRE7</accession>
<dbReference type="PANTHER" id="PTHR21310">
    <property type="entry name" value="AMINOGLYCOSIDE PHOSPHOTRANSFERASE-RELATED-RELATED"/>
    <property type="match status" value="1"/>
</dbReference>
<keyword evidence="2" id="KW-0418">Kinase</keyword>
<sequence>MAAEWEPEHTVSAAEAAVLIGAGFPRLRGAPVDELATGWDNTVFLVGGDWIFRFPRRSVALPGVRREIELLPRLAPRLPLPVPVPELVGDPSPSYPWPFWGARHIPGRELAESGRPDDDRAAAAADLGAFLRALHELRPPAGTDLPRDPIGRGEPSVHAPKARERLARLVRDGRWEPDPAVERLLEAGDRIKPYTGPVSICHGDLHIRHLLVNDDGRATGVIDWGDLCMADRSVDLSLAYGGFTGPARTALLSAYGPVGAEREIRARVLAVFLCAALAEYAAGTGRSRLLHEALTGITRATTD</sequence>
<dbReference type="InterPro" id="IPR011009">
    <property type="entry name" value="Kinase-like_dom_sf"/>
</dbReference>
<dbReference type="Gene3D" id="3.30.200.20">
    <property type="entry name" value="Phosphorylase Kinase, domain 1"/>
    <property type="match status" value="1"/>
</dbReference>
<organism evidence="2 3">
    <name type="scientific">Actinoallomurus bryophytorum</name>
    <dbReference type="NCBI Taxonomy" id="1490222"/>
    <lineage>
        <taxon>Bacteria</taxon>
        <taxon>Bacillati</taxon>
        <taxon>Actinomycetota</taxon>
        <taxon>Actinomycetes</taxon>
        <taxon>Streptosporangiales</taxon>
        <taxon>Thermomonosporaceae</taxon>
        <taxon>Actinoallomurus</taxon>
    </lineage>
</organism>
<dbReference type="AlphaFoldDB" id="A0A543CRE7"/>
<proteinExistence type="predicted"/>
<dbReference type="Proteomes" id="UP000316096">
    <property type="component" value="Unassembled WGS sequence"/>
</dbReference>
<dbReference type="Pfam" id="PF01636">
    <property type="entry name" value="APH"/>
    <property type="match status" value="1"/>
</dbReference>
<dbReference type="InterPro" id="IPR051678">
    <property type="entry name" value="AGP_Transferase"/>
</dbReference>
<dbReference type="GO" id="GO:0016301">
    <property type="term" value="F:kinase activity"/>
    <property type="evidence" value="ECO:0007669"/>
    <property type="project" value="UniProtKB-KW"/>
</dbReference>
<evidence type="ECO:0000313" key="3">
    <source>
        <dbReference type="Proteomes" id="UP000316096"/>
    </source>
</evidence>
<name>A0A543CRE7_9ACTN</name>
<protein>
    <submittedName>
        <fullName evidence="2">Aminoglycoside phosphotransferase (APT) family kinase protein</fullName>
    </submittedName>
</protein>